<sequence precursor="true">MTLRRPLAALLLAALACGLFPAGAAAQVTVRQVDWGFGGKATPGQFTPVSILLDNPTNDTFDGVVNLYRANFVGERRGAVLTEPVFLSAFASRRVQFYVIPLDGGESWRLEAIPDGLAAGDDGVLTATLPRPGLTDSGDAGVVFLTGPDDFTARVPGLPRMDETLFPPRPEATEGLRGVVLDHAPNWADAQQNSFMAWLNAGGAVHLLTAPDGSPVRFRGAMTPLNDPTSRFAVGRGAVLRHAQKAGAVAKPFVDRTLLPDPSFARMTAEDLTFEQRREQQTGAYPVSYQPTRLEEEILPTLRRMVRPEHNWGLIHILCLAYVAALFPGVFLVGRERRGYPATLGLLIAVTLTFGIALRTVGRRGYGESLSVRTTALVRALPPGPGSEKGATEVTQWADAFVTDGGDYTFAVAGPASLYSTGQASEPVKGTIRNGVDGSLTADVPPFSSRAFVAKVRREEPAPAVELLAGSSGATTDGTGVRLTGLRLKVPPELVGRAKLFAVHHRHVYPLNVSGGTAAINPNADPIPLGNLLAGYGFGLVGNVTVQAAPYGEGNQYNYGMDPYQQYGWEDAELTDRGLDLAARQLIGRDLGFENPRQLYRLSAPADRVRIYAVTPLRDEHRILGAAGRERPTEPLPNQNGTTILSYEFPL</sequence>
<dbReference type="OrthoDB" id="214230at2"/>
<feature type="transmembrane region" description="Helical" evidence="1">
    <location>
        <begin position="312"/>
        <end position="333"/>
    </location>
</feature>
<gene>
    <name evidence="3" type="ORF">CA12_30340</name>
</gene>
<accession>A0A517PC20</accession>
<reference evidence="3 4" key="1">
    <citation type="submission" date="2019-02" db="EMBL/GenBank/DDBJ databases">
        <title>Deep-cultivation of Planctomycetes and their phenomic and genomic characterization uncovers novel biology.</title>
        <authorList>
            <person name="Wiegand S."/>
            <person name="Jogler M."/>
            <person name="Boedeker C."/>
            <person name="Pinto D."/>
            <person name="Vollmers J."/>
            <person name="Rivas-Marin E."/>
            <person name="Kohn T."/>
            <person name="Peeters S.H."/>
            <person name="Heuer A."/>
            <person name="Rast P."/>
            <person name="Oberbeckmann S."/>
            <person name="Bunk B."/>
            <person name="Jeske O."/>
            <person name="Meyerdierks A."/>
            <person name="Storesund J.E."/>
            <person name="Kallscheuer N."/>
            <person name="Luecker S."/>
            <person name="Lage O.M."/>
            <person name="Pohl T."/>
            <person name="Merkel B.J."/>
            <person name="Hornburger P."/>
            <person name="Mueller R.-W."/>
            <person name="Bruemmer F."/>
            <person name="Labrenz M."/>
            <person name="Spormann A.M."/>
            <person name="Op den Camp H."/>
            <person name="Overmann J."/>
            <person name="Amann R."/>
            <person name="Jetten M.S.M."/>
            <person name="Mascher T."/>
            <person name="Medema M.H."/>
            <person name="Devos D.P."/>
            <person name="Kaster A.-K."/>
            <person name="Ovreas L."/>
            <person name="Rohde M."/>
            <person name="Galperin M.Y."/>
            <person name="Jogler C."/>
        </authorList>
    </citation>
    <scope>NUCLEOTIDE SEQUENCE [LARGE SCALE GENOMIC DNA]</scope>
    <source>
        <strain evidence="3 4">CA12</strain>
    </source>
</reference>
<proteinExistence type="predicted"/>
<dbReference type="PROSITE" id="PS51257">
    <property type="entry name" value="PROKAR_LIPOPROTEIN"/>
    <property type="match status" value="1"/>
</dbReference>
<evidence type="ECO:0000256" key="1">
    <source>
        <dbReference type="SAM" id="Phobius"/>
    </source>
</evidence>
<keyword evidence="1" id="KW-0472">Membrane</keyword>
<keyword evidence="4" id="KW-1185">Reference proteome</keyword>
<feature type="transmembrane region" description="Helical" evidence="1">
    <location>
        <begin position="340"/>
        <end position="358"/>
    </location>
</feature>
<evidence type="ECO:0000313" key="3">
    <source>
        <dbReference type="EMBL" id="QDT16925.1"/>
    </source>
</evidence>
<name>A0A517PC20_9PLAN</name>
<dbReference type="Proteomes" id="UP000318741">
    <property type="component" value="Chromosome"/>
</dbReference>
<keyword evidence="1" id="KW-0812">Transmembrane</keyword>
<protein>
    <submittedName>
        <fullName evidence="3">Uncharacterized protein</fullName>
    </submittedName>
</protein>
<dbReference type="EMBL" id="CP036265">
    <property type="protein sequence ID" value="QDT16925.1"/>
    <property type="molecule type" value="Genomic_DNA"/>
</dbReference>
<evidence type="ECO:0000256" key="2">
    <source>
        <dbReference type="SAM" id="SignalP"/>
    </source>
</evidence>
<organism evidence="3 4">
    <name type="scientific">Alienimonas californiensis</name>
    <dbReference type="NCBI Taxonomy" id="2527989"/>
    <lineage>
        <taxon>Bacteria</taxon>
        <taxon>Pseudomonadati</taxon>
        <taxon>Planctomycetota</taxon>
        <taxon>Planctomycetia</taxon>
        <taxon>Planctomycetales</taxon>
        <taxon>Planctomycetaceae</taxon>
        <taxon>Alienimonas</taxon>
    </lineage>
</organism>
<feature type="signal peptide" evidence="2">
    <location>
        <begin position="1"/>
        <end position="24"/>
    </location>
</feature>
<dbReference type="AlphaFoldDB" id="A0A517PC20"/>
<dbReference type="KEGG" id="acaf:CA12_30340"/>
<evidence type="ECO:0000313" key="4">
    <source>
        <dbReference type="Proteomes" id="UP000318741"/>
    </source>
</evidence>
<keyword evidence="2" id="KW-0732">Signal</keyword>
<dbReference type="RefSeq" id="WP_145359841.1">
    <property type="nucleotide sequence ID" value="NZ_CP036265.1"/>
</dbReference>
<feature type="chain" id="PRO_5022139452" evidence="2">
    <location>
        <begin position="25"/>
        <end position="651"/>
    </location>
</feature>
<keyword evidence="1" id="KW-1133">Transmembrane helix</keyword>